<keyword evidence="2" id="KW-1185">Reference proteome</keyword>
<gene>
    <name evidence="1" type="ORF">C667_05959</name>
</gene>
<organism evidence="1 2">
    <name type="scientific">Thauera phenylacetica B4P</name>
    <dbReference type="NCBI Taxonomy" id="1234382"/>
    <lineage>
        <taxon>Bacteria</taxon>
        <taxon>Pseudomonadati</taxon>
        <taxon>Pseudomonadota</taxon>
        <taxon>Betaproteobacteria</taxon>
        <taxon>Rhodocyclales</taxon>
        <taxon>Zoogloeaceae</taxon>
        <taxon>Thauera</taxon>
    </lineage>
</organism>
<reference evidence="1 2" key="1">
    <citation type="submission" date="2012-09" db="EMBL/GenBank/DDBJ databases">
        <title>Draft Genome Sequences of 6 Strains from Genus Thauera.</title>
        <authorList>
            <person name="Liu B."/>
            <person name="Shapleigh J.P."/>
            <person name="Frostegard A.H."/>
        </authorList>
    </citation>
    <scope>NUCLEOTIDE SEQUENCE [LARGE SCALE GENOMIC DNA]</scope>
    <source>
        <strain evidence="1 2">B4P</strain>
    </source>
</reference>
<sequence length="149" mass="17069">MAFSDPAHAATPEEDAAIGLIREQFKDVDLRRVIEVSGKMKLDERSAKRFWPIYQSYLMDIVVMRDRQLDNLAEYARQLNAGWIDDPTARASLARSLELEQAKLDARQRMIRKAGEVLSPTQTLRLYQIELAMDAAIRSRLLEQIPPAQ</sequence>
<accession>N6ZU41</accession>
<name>N6ZU41_9RHOO</name>
<evidence type="ECO:0000313" key="1">
    <source>
        <dbReference type="EMBL" id="ENO97982.1"/>
    </source>
</evidence>
<protein>
    <submittedName>
        <fullName evidence="1">Uncharacterized protein</fullName>
    </submittedName>
</protein>
<dbReference type="AlphaFoldDB" id="N6ZU41"/>
<dbReference type="EMBL" id="AMXF01000025">
    <property type="protein sequence ID" value="ENO97982.1"/>
    <property type="molecule type" value="Genomic_DNA"/>
</dbReference>
<proteinExistence type="predicted"/>
<evidence type="ECO:0000313" key="2">
    <source>
        <dbReference type="Proteomes" id="UP000013047"/>
    </source>
</evidence>
<comment type="caution">
    <text evidence="1">The sequence shown here is derived from an EMBL/GenBank/DDBJ whole genome shotgun (WGS) entry which is preliminary data.</text>
</comment>
<dbReference type="Proteomes" id="UP000013047">
    <property type="component" value="Unassembled WGS sequence"/>
</dbReference>